<dbReference type="InterPro" id="IPR016193">
    <property type="entry name" value="Cytidine_deaminase-like"/>
</dbReference>
<dbReference type="Gene3D" id="3.40.50.1380">
    <property type="entry name" value="Methylglyoxal synthase-like domain"/>
    <property type="match status" value="1"/>
</dbReference>
<comment type="catalytic activity">
    <reaction evidence="8">
        <text>(6R)-10-formyltetrahydrofolate + 5-amino-1-(5-phospho-beta-D-ribosyl)imidazole-4-carboxamide = 5-formamido-1-(5-phospho-D-ribosyl)imidazole-4-carboxamide + (6S)-5,6,7,8-tetrahydrofolate</text>
        <dbReference type="Rhea" id="RHEA:22192"/>
        <dbReference type="ChEBI" id="CHEBI:57453"/>
        <dbReference type="ChEBI" id="CHEBI:58467"/>
        <dbReference type="ChEBI" id="CHEBI:58475"/>
        <dbReference type="ChEBI" id="CHEBI:195366"/>
        <dbReference type="EC" id="2.1.2.3"/>
    </reaction>
</comment>
<evidence type="ECO:0000259" key="9">
    <source>
        <dbReference type="PROSITE" id="PS51855"/>
    </source>
</evidence>
<dbReference type="RefSeq" id="WP_262850648.1">
    <property type="nucleotide sequence ID" value="NZ_JANZYP010000112.1"/>
</dbReference>
<proteinExistence type="inferred from homology"/>
<comment type="domain">
    <text evidence="8">The IMP cyclohydrolase activity resides in the N-terminal region.</text>
</comment>
<accession>A0ABV9EM41</accession>
<dbReference type="GO" id="GO:0004643">
    <property type="term" value="F:phosphoribosylaminoimidazolecarboxamide formyltransferase activity"/>
    <property type="evidence" value="ECO:0007669"/>
    <property type="project" value="UniProtKB-EC"/>
</dbReference>
<comment type="similarity">
    <text evidence="3 8">Belongs to the PurH family.</text>
</comment>
<dbReference type="InterPro" id="IPR011607">
    <property type="entry name" value="MGS-like_dom"/>
</dbReference>
<evidence type="ECO:0000313" key="10">
    <source>
        <dbReference type="EMBL" id="MFC4590553.1"/>
    </source>
</evidence>
<comment type="catalytic activity">
    <reaction evidence="8">
        <text>IMP + H2O = 5-formamido-1-(5-phospho-D-ribosyl)imidazole-4-carboxamide</text>
        <dbReference type="Rhea" id="RHEA:18445"/>
        <dbReference type="ChEBI" id="CHEBI:15377"/>
        <dbReference type="ChEBI" id="CHEBI:58053"/>
        <dbReference type="ChEBI" id="CHEBI:58467"/>
        <dbReference type="EC" id="3.5.4.10"/>
    </reaction>
</comment>
<dbReference type="PANTHER" id="PTHR11692">
    <property type="entry name" value="BIFUNCTIONAL PURINE BIOSYNTHESIS PROTEIN PURH"/>
    <property type="match status" value="1"/>
</dbReference>
<keyword evidence="11" id="KW-1185">Reference proteome</keyword>
<evidence type="ECO:0000256" key="6">
    <source>
        <dbReference type="ARBA" id="ARBA00022801"/>
    </source>
</evidence>
<evidence type="ECO:0000256" key="2">
    <source>
        <dbReference type="ARBA" id="ARBA00004954"/>
    </source>
</evidence>
<reference evidence="11" key="1">
    <citation type="journal article" date="2019" name="Int. J. Syst. Evol. Microbiol.">
        <title>The Global Catalogue of Microorganisms (GCM) 10K type strain sequencing project: providing services to taxonomists for standard genome sequencing and annotation.</title>
        <authorList>
            <consortium name="The Broad Institute Genomics Platform"/>
            <consortium name="The Broad Institute Genome Sequencing Center for Infectious Disease"/>
            <person name="Wu L."/>
            <person name="Ma J."/>
        </authorList>
    </citation>
    <scope>NUCLEOTIDE SEQUENCE [LARGE SCALE GENOMIC DNA]</scope>
    <source>
        <strain evidence="11">CCUG 49560</strain>
    </source>
</reference>
<gene>
    <name evidence="8 10" type="primary">purH</name>
    <name evidence="10" type="ORF">ACFO8L_30965</name>
</gene>
<comment type="pathway">
    <text evidence="2 8">Purine metabolism; IMP biosynthesis via de novo pathway; 5-formamido-1-(5-phospho-D-ribosyl)imidazole-4-carboxamide from 5-amino-1-(5-phospho-D-ribosyl)imidazole-4-carboxamide (10-formyl THF route): step 1/1.</text>
</comment>
<dbReference type="Pfam" id="PF02142">
    <property type="entry name" value="MGS"/>
    <property type="match status" value="1"/>
</dbReference>
<evidence type="ECO:0000256" key="8">
    <source>
        <dbReference type="HAMAP-Rule" id="MF_00139"/>
    </source>
</evidence>
<dbReference type="NCBIfam" id="TIGR00355">
    <property type="entry name" value="purH"/>
    <property type="match status" value="1"/>
</dbReference>
<dbReference type="GO" id="GO:0003937">
    <property type="term" value="F:IMP cyclohydrolase activity"/>
    <property type="evidence" value="ECO:0007669"/>
    <property type="project" value="UniProtKB-EC"/>
</dbReference>
<dbReference type="EMBL" id="JBHSFN010000023">
    <property type="protein sequence ID" value="MFC4590553.1"/>
    <property type="molecule type" value="Genomic_DNA"/>
</dbReference>
<dbReference type="PANTHER" id="PTHR11692:SF0">
    <property type="entry name" value="BIFUNCTIONAL PURINE BIOSYNTHESIS PROTEIN ATIC"/>
    <property type="match status" value="1"/>
</dbReference>
<keyword evidence="7 8" id="KW-0511">Multifunctional enzyme</keyword>
<dbReference type="InterPro" id="IPR002695">
    <property type="entry name" value="PurH-like"/>
</dbReference>
<evidence type="ECO:0000256" key="3">
    <source>
        <dbReference type="ARBA" id="ARBA00007667"/>
    </source>
</evidence>
<keyword evidence="5 8" id="KW-0658">Purine biosynthesis</keyword>
<feature type="domain" description="MGS-like" evidence="9">
    <location>
        <begin position="1"/>
        <end position="148"/>
    </location>
</feature>
<dbReference type="CDD" id="cd01421">
    <property type="entry name" value="IMPCH"/>
    <property type="match status" value="1"/>
</dbReference>
<dbReference type="SUPFAM" id="SSF52335">
    <property type="entry name" value="Methylglyoxal synthase-like"/>
    <property type="match status" value="1"/>
</dbReference>
<dbReference type="HAMAP" id="MF_00139">
    <property type="entry name" value="PurH"/>
    <property type="match status" value="1"/>
</dbReference>
<dbReference type="InterPro" id="IPR024051">
    <property type="entry name" value="AICAR_Tfase_dup_dom_sf"/>
</dbReference>
<dbReference type="SMART" id="SM00798">
    <property type="entry name" value="AICARFT_IMPCHas"/>
    <property type="match status" value="1"/>
</dbReference>
<organism evidence="10 11">
    <name type="scientific">Sphaerisporangium corydalis</name>
    <dbReference type="NCBI Taxonomy" id="1441875"/>
    <lineage>
        <taxon>Bacteria</taxon>
        <taxon>Bacillati</taxon>
        <taxon>Actinomycetota</taxon>
        <taxon>Actinomycetes</taxon>
        <taxon>Streptosporangiales</taxon>
        <taxon>Streptosporangiaceae</taxon>
        <taxon>Sphaerisporangium</taxon>
    </lineage>
</organism>
<comment type="pathway">
    <text evidence="1 8">Purine metabolism; IMP biosynthesis via de novo pathway; IMP from 5-formamido-1-(5-phospho-D-ribosyl)imidazole-4-carboxamide: step 1/1.</text>
</comment>
<comment type="caution">
    <text evidence="10">The sequence shown here is derived from an EMBL/GenBank/DDBJ whole genome shotgun (WGS) entry which is preliminary data.</text>
</comment>
<keyword evidence="6 8" id="KW-0378">Hydrolase</keyword>
<protein>
    <recommendedName>
        <fullName evidence="8">Bifunctional purine biosynthesis protein PurH</fullName>
    </recommendedName>
    <domain>
        <recommendedName>
            <fullName evidence="8">Phosphoribosylaminoimidazolecarboxamide formyltransferase</fullName>
            <ecNumber evidence="8">2.1.2.3</ecNumber>
        </recommendedName>
        <alternativeName>
            <fullName evidence="8">AICAR transformylase</fullName>
        </alternativeName>
    </domain>
    <domain>
        <recommendedName>
            <fullName evidence="8">IMP cyclohydrolase</fullName>
            <ecNumber evidence="8">3.5.4.10</ecNumber>
        </recommendedName>
        <alternativeName>
            <fullName evidence="8">ATIC</fullName>
        </alternativeName>
        <alternativeName>
            <fullName evidence="8">IMP synthase</fullName>
        </alternativeName>
        <alternativeName>
            <fullName evidence="8">Inosinicase</fullName>
        </alternativeName>
    </domain>
</protein>
<dbReference type="SUPFAM" id="SSF53927">
    <property type="entry name" value="Cytidine deaminase-like"/>
    <property type="match status" value="1"/>
</dbReference>
<evidence type="ECO:0000256" key="1">
    <source>
        <dbReference type="ARBA" id="ARBA00004844"/>
    </source>
</evidence>
<evidence type="ECO:0000256" key="7">
    <source>
        <dbReference type="ARBA" id="ARBA00023268"/>
    </source>
</evidence>
<dbReference type="Gene3D" id="3.40.140.20">
    <property type="match status" value="2"/>
</dbReference>
<sequence>MTRIAIRRALITVYDKSGLEELARALDAVGVEIVSTGGTASKIASFGVPVTPVESLTGFPECLGGRVKTLHPRVHAGLLADGSNPSHVRQLEELEIEPFELVVVNLYPFQETVASGASAPECVEQIDIGGPAMIRAAAKNHGTVSVVVDPRGYGDVLQAIEEGGFTEKQRRRLAAQAYAHTAAYDTAVASWFASVYAPDEESAWPGFMGASWQRRAVLRYGENPHQGAALYTGGEDGLASAEQLHGREMSYNNYVDADAAWRTAWDFAEPAVAIIKHANPCGVAIGADVAEAHRKAHACDPLSAYGGVIAVNGEVTEELAEQIAPIFTEVVVAPAFTPGALEVLTKKKNLRLLRCAAGPSNAAEFRRVDGGLLVQTVDRVDAPGDDPAAWELKTGTAVSPEVLADLAFAWKSCRSVKSNAILLASGGATVGVGMGQVNRVDSARLAVARAGDRAEGSVAASDAFFPFADGLEVLVEAGVKAVVEPGGSVRDEAVIEAAEKAGIALYFTGTRHFFH</sequence>
<dbReference type="EC" id="2.1.2.3" evidence="8"/>
<dbReference type="Pfam" id="PF01808">
    <property type="entry name" value="AICARFT_IMPCHas"/>
    <property type="match status" value="1"/>
</dbReference>
<dbReference type="NCBIfam" id="NF002049">
    <property type="entry name" value="PRK00881.1"/>
    <property type="match status" value="1"/>
</dbReference>
<evidence type="ECO:0000256" key="4">
    <source>
        <dbReference type="ARBA" id="ARBA00022679"/>
    </source>
</evidence>
<dbReference type="EC" id="3.5.4.10" evidence="8"/>
<dbReference type="InterPro" id="IPR036914">
    <property type="entry name" value="MGS-like_dom_sf"/>
</dbReference>
<keyword evidence="4 8" id="KW-0808">Transferase</keyword>
<name>A0ABV9EM41_9ACTN</name>
<dbReference type="PROSITE" id="PS51855">
    <property type="entry name" value="MGS"/>
    <property type="match status" value="1"/>
</dbReference>
<dbReference type="SMART" id="SM00851">
    <property type="entry name" value="MGS"/>
    <property type="match status" value="1"/>
</dbReference>
<dbReference type="Proteomes" id="UP001595891">
    <property type="component" value="Unassembled WGS sequence"/>
</dbReference>
<evidence type="ECO:0000256" key="5">
    <source>
        <dbReference type="ARBA" id="ARBA00022755"/>
    </source>
</evidence>
<evidence type="ECO:0000313" key="11">
    <source>
        <dbReference type="Proteomes" id="UP001595891"/>
    </source>
</evidence>
<dbReference type="PIRSF" id="PIRSF000414">
    <property type="entry name" value="AICARFT_IMPCHas"/>
    <property type="match status" value="1"/>
</dbReference>